<protein>
    <submittedName>
        <fullName evidence="1">Serine/threonine-protein kinase RsbW</fullName>
    </submittedName>
</protein>
<dbReference type="Gene3D" id="3.30.565.10">
    <property type="entry name" value="Histidine kinase-like ATPase, C-terminal domain"/>
    <property type="match status" value="1"/>
</dbReference>
<reference evidence="1" key="1">
    <citation type="submission" date="2019-07" db="EMBL/GenBank/DDBJ databases">
        <title>Genomic Encyclopedia of Type Strains, Phase IV (KMG-IV): sequencing the most valuable type-strain genomes for metagenomic binning, comparative biology and taxonomic classification.</title>
        <authorList>
            <person name="Goeker M."/>
        </authorList>
    </citation>
    <scope>NUCLEOTIDE SEQUENCE</scope>
    <source>
        <strain evidence="1">DSM 44596</strain>
    </source>
</reference>
<keyword evidence="1" id="KW-0418">Kinase</keyword>
<organism evidence="1">
    <name type="scientific">Nocardia globerula</name>
    <dbReference type="NCBI Taxonomy" id="1818"/>
    <lineage>
        <taxon>Bacteria</taxon>
        <taxon>Bacillati</taxon>
        <taxon>Actinomycetota</taxon>
        <taxon>Actinomycetes</taxon>
        <taxon>Mycobacteriales</taxon>
        <taxon>Nocardiaceae</taxon>
        <taxon>Nocardia</taxon>
    </lineage>
</organism>
<dbReference type="InterPro" id="IPR036890">
    <property type="entry name" value="HATPase_C_sf"/>
</dbReference>
<evidence type="ECO:0000313" key="1">
    <source>
        <dbReference type="EMBL" id="TYQ07955.1"/>
    </source>
</evidence>
<dbReference type="GO" id="GO:0016301">
    <property type="term" value="F:kinase activity"/>
    <property type="evidence" value="ECO:0007669"/>
    <property type="project" value="UniProtKB-KW"/>
</dbReference>
<comment type="caution">
    <text evidence="1">The sequence shown here is derived from an EMBL/GenBank/DDBJ whole genome shotgun (WGS) entry which is preliminary data.</text>
</comment>
<sequence length="143" mass="15709">MPHLSAIEPDQDRTQPVVELRIRATLDQLSILRALAATVAIQESFDLDAIADIRLAMDEICTHLIVRALPDSVLVCRFVYAASQLHISVATTTAESDGADQRSFGWHVLTALTDSISLDQEEDPNGAGYITTMKFTKADGRRQ</sequence>
<keyword evidence="1" id="KW-0808">Transferase</keyword>
<dbReference type="EMBL" id="VNIQ01000001">
    <property type="protein sequence ID" value="TYQ07955.1"/>
    <property type="molecule type" value="Genomic_DNA"/>
</dbReference>
<gene>
    <name evidence="1" type="ORF">FNL38_101322</name>
</gene>
<name>A0A652YW76_NOCGL</name>
<accession>A0A652YW76</accession>
<dbReference type="AlphaFoldDB" id="A0A652YW76"/>
<proteinExistence type="predicted"/>